<dbReference type="PANTHER" id="PTHR24291">
    <property type="entry name" value="CYTOCHROME P450 FAMILY 4"/>
    <property type="match status" value="1"/>
</dbReference>
<evidence type="ECO:0000256" key="6">
    <source>
        <dbReference type="ARBA" id="ARBA00023033"/>
    </source>
</evidence>
<evidence type="ECO:0000256" key="8">
    <source>
        <dbReference type="RuleBase" id="RU000461"/>
    </source>
</evidence>
<comment type="similarity">
    <text evidence="1 8">Belongs to the cytochrome P450 family.</text>
</comment>
<gene>
    <name evidence="9" type="ORF">FDP41_009162</name>
</gene>
<dbReference type="AlphaFoldDB" id="A0A6A5B315"/>
<keyword evidence="6 8" id="KW-0503">Monooxygenase</keyword>
<reference evidence="9 10" key="1">
    <citation type="journal article" date="2019" name="Sci. Rep.">
        <title>Nanopore sequencing improves the draft genome of the human pathogenic amoeba Naegleria fowleri.</title>
        <authorList>
            <person name="Liechti N."/>
            <person name="Schurch N."/>
            <person name="Bruggmann R."/>
            <person name="Wittwer M."/>
        </authorList>
    </citation>
    <scope>NUCLEOTIDE SEQUENCE [LARGE SCALE GENOMIC DNA]</scope>
    <source>
        <strain evidence="9 10">ATCC 30894</strain>
    </source>
</reference>
<dbReference type="OMA" id="AINDCAM"/>
<evidence type="ECO:0000256" key="5">
    <source>
        <dbReference type="ARBA" id="ARBA00023004"/>
    </source>
</evidence>
<protein>
    <recommendedName>
        <fullName evidence="11">Cytochrome P450</fullName>
    </recommendedName>
</protein>
<evidence type="ECO:0000256" key="2">
    <source>
        <dbReference type="ARBA" id="ARBA00022617"/>
    </source>
</evidence>
<dbReference type="PRINTS" id="PR00385">
    <property type="entry name" value="P450"/>
</dbReference>
<dbReference type="OrthoDB" id="1470350at2759"/>
<dbReference type="Pfam" id="PF00067">
    <property type="entry name" value="p450"/>
    <property type="match status" value="1"/>
</dbReference>
<name>A0A6A5B315_NAEFO</name>
<dbReference type="VEuPathDB" id="AmoebaDB:NF0026980"/>
<feature type="binding site" description="axial binding residue" evidence="7">
    <location>
        <position position="506"/>
    </location>
    <ligand>
        <name>heme</name>
        <dbReference type="ChEBI" id="CHEBI:30413"/>
    </ligand>
    <ligandPart>
        <name>Fe</name>
        <dbReference type="ChEBI" id="CHEBI:18248"/>
    </ligandPart>
</feature>
<comment type="caution">
    <text evidence="9">The sequence shown here is derived from an EMBL/GenBank/DDBJ whole genome shotgun (WGS) entry which is preliminary data.</text>
</comment>
<dbReference type="PROSITE" id="PS00086">
    <property type="entry name" value="CYTOCHROME_P450"/>
    <property type="match status" value="1"/>
</dbReference>
<dbReference type="Proteomes" id="UP000444721">
    <property type="component" value="Unassembled WGS sequence"/>
</dbReference>
<dbReference type="EMBL" id="VFQX01000067">
    <property type="protein sequence ID" value="KAF0972557.1"/>
    <property type="molecule type" value="Genomic_DNA"/>
</dbReference>
<dbReference type="SUPFAM" id="SSF48264">
    <property type="entry name" value="Cytochrome P450"/>
    <property type="match status" value="1"/>
</dbReference>
<dbReference type="VEuPathDB" id="AmoebaDB:FDP41_009162"/>
<dbReference type="Gene3D" id="1.10.630.10">
    <property type="entry name" value="Cytochrome P450"/>
    <property type="match status" value="1"/>
</dbReference>
<keyword evidence="10" id="KW-1185">Reference proteome</keyword>
<dbReference type="GO" id="GO:0016705">
    <property type="term" value="F:oxidoreductase activity, acting on paired donors, with incorporation or reduction of molecular oxygen"/>
    <property type="evidence" value="ECO:0007669"/>
    <property type="project" value="InterPro"/>
</dbReference>
<evidence type="ECO:0000256" key="7">
    <source>
        <dbReference type="PIRSR" id="PIRSR602401-1"/>
    </source>
</evidence>
<dbReference type="InterPro" id="IPR002401">
    <property type="entry name" value="Cyt_P450_E_grp-I"/>
</dbReference>
<evidence type="ECO:0000313" key="10">
    <source>
        <dbReference type="Proteomes" id="UP000444721"/>
    </source>
</evidence>
<evidence type="ECO:0000313" key="9">
    <source>
        <dbReference type="EMBL" id="KAF0972557.1"/>
    </source>
</evidence>
<comment type="cofactor">
    <cofactor evidence="7">
        <name>heme</name>
        <dbReference type="ChEBI" id="CHEBI:30413"/>
    </cofactor>
</comment>
<keyword evidence="3 7" id="KW-0479">Metal-binding</keyword>
<dbReference type="InterPro" id="IPR036396">
    <property type="entry name" value="Cyt_P450_sf"/>
</dbReference>
<dbReference type="PRINTS" id="PR00463">
    <property type="entry name" value="EP450I"/>
</dbReference>
<evidence type="ECO:0000256" key="3">
    <source>
        <dbReference type="ARBA" id="ARBA00022723"/>
    </source>
</evidence>
<dbReference type="InterPro" id="IPR017972">
    <property type="entry name" value="Cyt_P450_CS"/>
</dbReference>
<evidence type="ECO:0000256" key="1">
    <source>
        <dbReference type="ARBA" id="ARBA00010617"/>
    </source>
</evidence>
<keyword evidence="4 8" id="KW-0560">Oxidoreductase</keyword>
<dbReference type="GO" id="GO:0004497">
    <property type="term" value="F:monooxygenase activity"/>
    <property type="evidence" value="ECO:0007669"/>
    <property type="project" value="UniProtKB-KW"/>
</dbReference>
<sequence length="564" mass="64570">MMILLQSSDLWLTLLTTCCLSLLLFYVLKTLVNLRRNIAKVQDIPGYWQLLSEGFIRIPILSPYIAHGNSDVIIQLLKQEQLKQQQHNKDSNSSNSSNHHHSNQLCIRVSTPHRNNILFADKDSCKEVLLTKSSSFVKPVETFYEPFNIFSKKATSILTAPDGPVWKNHHVVVSPSFTTNNLRLMCQAAIRATDALFHTKWEKLLKSSQESMIHHQTSLGEIKKDGFVLDLEDYSDVTLAVIGEAGFGIDFGIFSETSNDGKKFREALTNVIKHDYYQRFFFGEGLVRKMLARYTKTDQALELMSEHLNRYISQRQEEFKKDPEKPLNDLLSQLVKANMEEESNHKLTLDELKSNAYIFVIAGHETTSTTLQWLMYELSKNQKTQQKAREEALRIGGPELRAPNFDDYASMDYIHATMMESLRLHPPVVSIVKECCKTTTIGKYKIPKGSTIYLDAKACQTLSADFNNDTYKGTDFAPERFLDKDFKQKVISSVSWFPFSGGNRKCIGYSFSQIETCMILCRLLQFYEFTLLNDESKKEDKIVDVPGVTARPSSNLRVLVTRRR</sequence>
<dbReference type="VEuPathDB" id="AmoebaDB:NfTy_045920"/>
<dbReference type="GeneID" id="68116379"/>
<keyword evidence="5 7" id="KW-0408">Iron</keyword>
<dbReference type="InterPro" id="IPR001128">
    <property type="entry name" value="Cyt_P450"/>
</dbReference>
<dbReference type="RefSeq" id="XP_044557271.1">
    <property type="nucleotide sequence ID" value="XM_044713093.1"/>
</dbReference>
<organism evidence="9 10">
    <name type="scientific">Naegleria fowleri</name>
    <name type="common">Brain eating amoeba</name>
    <dbReference type="NCBI Taxonomy" id="5763"/>
    <lineage>
        <taxon>Eukaryota</taxon>
        <taxon>Discoba</taxon>
        <taxon>Heterolobosea</taxon>
        <taxon>Tetramitia</taxon>
        <taxon>Eutetramitia</taxon>
        <taxon>Vahlkampfiidae</taxon>
        <taxon>Naegleria</taxon>
    </lineage>
</organism>
<proteinExistence type="inferred from homology"/>
<dbReference type="GO" id="GO:0020037">
    <property type="term" value="F:heme binding"/>
    <property type="evidence" value="ECO:0007669"/>
    <property type="project" value="InterPro"/>
</dbReference>
<dbReference type="PANTHER" id="PTHR24291:SF50">
    <property type="entry name" value="BIFUNCTIONAL ALBAFLAVENONE MONOOXYGENASE_TERPENE SYNTHASE"/>
    <property type="match status" value="1"/>
</dbReference>
<keyword evidence="2 7" id="KW-0349">Heme</keyword>
<evidence type="ECO:0000256" key="4">
    <source>
        <dbReference type="ARBA" id="ARBA00023002"/>
    </source>
</evidence>
<accession>A0A6A5B315</accession>
<dbReference type="InterPro" id="IPR050196">
    <property type="entry name" value="Cytochrome_P450_Monoox"/>
</dbReference>
<dbReference type="GO" id="GO:0005506">
    <property type="term" value="F:iron ion binding"/>
    <property type="evidence" value="ECO:0007669"/>
    <property type="project" value="InterPro"/>
</dbReference>
<evidence type="ECO:0008006" key="11">
    <source>
        <dbReference type="Google" id="ProtNLM"/>
    </source>
</evidence>